<proteinExistence type="predicted"/>
<feature type="region of interest" description="Disordered" evidence="1">
    <location>
        <begin position="1"/>
        <end position="26"/>
    </location>
</feature>
<dbReference type="InterPro" id="IPR036513">
    <property type="entry name" value="STAS_dom_sf"/>
</dbReference>
<accession>A0A5D4XU63</accession>
<dbReference type="OrthoDB" id="7068790at2"/>
<dbReference type="EMBL" id="VTFT01000001">
    <property type="protein sequence ID" value="TYT26330.1"/>
    <property type="molecule type" value="Genomic_DNA"/>
</dbReference>
<evidence type="ECO:0000256" key="1">
    <source>
        <dbReference type="SAM" id="MobiDB-lite"/>
    </source>
</evidence>
<protein>
    <submittedName>
        <fullName evidence="3">STAS domain-containing protein</fullName>
    </submittedName>
</protein>
<feature type="domain" description="MlaB-like STAS" evidence="2">
    <location>
        <begin position="55"/>
        <end position="133"/>
    </location>
</feature>
<comment type="caution">
    <text evidence="3">The sequence shown here is derived from an EMBL/GenBank/DDBJ whole genome shotgun (WGS) entry which is preliminary data.</text>
</comment>
<organism evidence="3 4">
    <name type="scientific">Luteimonas viscosa</name>
    <dbReference type="NCBI Taxonomy" id="1132694"/>
    <lineage>
        <taxon>Bacteria</taxon>
        <taxon>Pseudomonadati</taxon>
        <taxon>Pseudomonadota</taxon>
        <taxon>Gammaproteobacteria</taxon>
        <taxon>Lysobacterales</taxon>
        <taxon>Lysobacteraceae</taxon>
        <taxon>Luteimonas</taxon>
    </lineage>
</organism>
<feature type="region of interest" description="Disordered" evidence="1">
    <location>
        <begin position="141"/>
        <end position="163"/>
    </location>
</feature>
<dbReference type="AlphaFoldDB" id="A0A5D4XU63"/>
<evidence type="ECO:0000313" key="4">
    <source>
        <dbReference type="Proteomes" id="UP000324973"/>
    </source>
</evidence>
<keyword evidence="4" id="KW-1185">Reference proteome</keyword>
<evidence type="ECO:0000313" key="3">
    <source>
        <dbReference type="EMBL" id="TYT26330.1"/>
    </source>
</evidence>
<dbReference type="InterPro" id="IPR058548">
    <property type="entry name" value="MlaB-like_STAS"/>
</dbReference>
<sequence length="163" mass="16916">MPPAWSSASPASAPARPCCSTPTRSTADARRAQVAPADAVNPHDCIDVAKSMNHLTLQTDLGIERVADLHAALQPHLEDDVPLQLAGDRVERVHAAGLQLLHAFVRDRAARGQSTTITQASPALAAAARQLALAVSLGVDGTEPERSDMHPTATTLPATGATA</sequence>
<reference evidence="3 4" key="1">
    <citation type="submission" date="2019-08" db="EMBL/GenBank/DDBJ databases">
        <title>Luteimonas viscosus sp. nov., isolated from soil of a sunflower field.</title>
        <authorList>
            <person name="Jianli Z."/>
            <person name="Ying Z."/>
        </authorList>
    </citation>
    <scope>NUCLEOTIDE SEQUENCE [LARGE SCALE GENOMIC DNA]</scope>
    <source>
        <strain evidence="3 4">XBU10</strain>
    </source>
</reference>
<dbReference type="Pfam" id="PF13466">
    <property type="entry name" value="STAS_2"/>
    <property type="match status" value="1"/>
</dbReference>
<gene>
    <name evidence="3" type="ORF">FZO89_08695</name>
</gene>
<dbReference type="SUPFAM" id="SSF52091">
    <property type="entry name" value="SpoIIaa-like"/>
    <property type="match status" value="1"/>
</dbReference>
<feature type="compositionally biased region" description="Low complexity" evidence="1">
    <location>
        <begin position="151"/>
        <end position="163"/>
    </location>
</feature>
<name>A0A5D4XU63_9GAMM</name>
<feature type="compositionally biased region" description="Low complexity" evidence="1">
    <location>
        <begin position="1"/>
        <end position="20"/>
    </location>
</feature>
<dbReference type="Proteomes" id="UP000324973">
    <property type="component" value="Unassembled WGS sequence"/>
</dbReference>
<evidence type="ECO:0000259" key="2">
    <source>
        <dbReference type="Pfam" id="PF13466"/>
    </source>
</evidence>